<evidence type="ECO:0000313" key="4">
    <source>
        <dbReference type="Proteomes" id="UP000287601"/>
    </source>
</evidence>
<dbReference type="Pfam" id="PF12684">
    <property type="entry name" value="DUF3799"/>
    <property type="match status" value="1"/>
</dbReference>
<accession>A0A410PWZ9</accession>
<dbReference type="AlphaFoldDB" id="A0A410PWZ9"/>
<dbReference type="InterPro" id="IPR024432">
    <property type="entry name" value="Put_RecE_PDDEXK-like_dom"/>
</dbReference>
<feature type="domain" description="Putative exodeoxyribonuclease 8 PDDEXK-like" evidence="2">
    <location>
        <begin position="26"/>
        <end position="269"/>
    </location>
</feature>
<dbReference type="Gene3D" id="3.90.320.10">
    <property type="match status" value="1"/>
</dbReference>
<name>A0A410PWZ9_9FIRM</name>
<keyword evidence="4" id="KW-1185">Reference proteome</keyword>
<dbReference type="Proteomes" id="UP000287601">
    <property type="component" value="Chromosome"/>
</dbReference>
<dbReference type="GO" id="GO:0016787">
    <property type="term" value="F:hydrolase activity"/>
    <property type="evidence" value="ECO:0007669"/>
    <property type="project" value="UniProtKB-KW"/>
</dbReference>
<dbReference type="KEGG" id="amij:EQM06_09705"/>
<keyword evidence="1" id="KW-0378">Hydrolase</keyword>
<evidence type="ECO:0000256" key="1">
    <source>
        <dbReference type="ARBA" id="ARBA00022801"/>
    </source>
</evidence>
<dbReference type="OrthoDB" id="2212578at2"/>
<dbReference type="InterPro" id="IPR011604">
    <property type="entry name" value="PDDEXK-like_dom_sf"/>
</dbReference>
<proteinExistence type="predicted"/>
<gene>
    <name evidence="3" type="ORF">EQM06_09705</name>
</gene>
<evidence type="ECO:0000259" key="2">
    <source>
        <dbReference type="Pfam" id="PF12684"/>
    </source>
</evidence>
<reference evidence="3 4" key="1">
    <citation type="submission" date="2019-01" db="EMBL/GenBank/DDBJ databases">
        <title>Draft genomes of a novel of Aminipila strains.</title>
        <authorList>
            <person name="Ma S."/>
        </authorList>
    </citation>
    <scope>NUCLEOTIDE SEQUENCE [LARGE SCALE GENOMIC DNA]</scope>
    <source>
        <strain evidence="4">JN-39</strain>
    </source>
</reference>
<sequence length="298" mass="34780">MKKGAKLMKLTRDNYYTNEADKEYLSCSQYDAFMECEAKALASLQGRFQRKESEAFLVGNYFHTHFEGEEAHQQFCQEHFGDIYKTKTTKARGLEVVGKYAPFELADKMIATAEKDPAIKRLIDMPGENEKIITGKLFGVYPWKIRLDKYIPDTRMIIDWKTVANIWETAWNPEYGKRVTFVENYGYLMRAAVYMEIEKQFTGKNVDPYFILVCLSKQDPPDKEIVCLNHRQRLDLELDKLYERIGHIQRIKSGEIKPKRCGVCDYCRGTKRITGAIEYFKLEPGHRDPRVEDYALNG</sequence>
<dbReference type="EMBL" id="CP035281">
    <property type="protein sequence ID" value="QAT43468.1"/>
    <property type="molecule type" value="Genomic_DNA"/>
</dbReference>
<evidence type="ECO:0000313" key="3">
    <source>
        <dbReference type="EMBL" id="QAT43468.1"/>
    </source>
</evidence>
<protein>
    <recommendedName>
        <fullName evidence="2">Putative exodeoxyribonuclease 8 PDDEXK-like domain-containing protein</fullName>
    </recommendedName>
</protein>
<organism evidence="3 4">
    <name type="scientific">Aminipila luticellarii</name>
    <dbReference type="NCBI Taxonomy" id="2507160"/>
    <lineage>
        <taxon>Bacteria</taxon>
        <taxon>Bacillati</taxon>
        <taxon>Bacillota</taxon>
        <taxon>Clostridia</taxon>
        <taxon>Peptostreptococcales</taxon>
        <taxon>Anaerovoracaceae</taxon>
        <taxon>Aminipila</taxon>
    </lineage>
</organism>